<evidence type="ECO:0000259" key="2">
    <source>
        <dbReference type="Pfam" id="PF08550"/>
    </source>
</evidence>
<dbReference type="PANTHER" id="PTHR28014:SF1">
    <property type="entry name" value="NEGATIVE REGULATOR OF RAS-CAMP PATHWAY"/>
    <property type="match status" value="1"/>
</dbReference>
<dbReference type="GO" id="GO:0006808">
    <property type="term" value="P:regulation of nitrogen utilization"/>
    <property type="evidence" value="ECO:0007669"/>
    <property type="project" value="TreeGrafter"/>
</dbReference>
<feature type="compositionally biased region" description="Low complexity" evidence="1">
    <location>
        <begin position="1014"/>
        <end position="1023"/>
    </location>
</feature>
<evidence type="ECO:0000313" key="4">
    <source>
        <dbReference type="EMBL" id="KZT23323.1"/>
    </source>
</evidence>
<feature type="compositionally biased region" description="Basic and acidic residues" evidence="1">
    <location>
        <begin position="1026"/>
        <end position="1037"/>
    </location>
</feature>
<dbReference type="Pfam" id="PF08550">
    <property type="entry name" value="GATA_AreA"/>
    <property type="match status" value="1"/>
</dbReference>
<feature type="compositionally biased region" description="Acidic residues" evidence="1">
    <location>
        <begin position="653"/>
        <end position="668"/>
    </location>
</feature>
<feature type="compositionally biased region" description="Low complexity" evidence="1">
    <location>
        <begin position="121"/>
        <end position="133"/>
    </location>
</feature>
<feature type="region of interest" description="Disordered" evidence="1">
    <location>
        <begin position="982"/>
        <end position="1055"/>
    </location>
</feature>
<dbReference type="Proteomes" id="UP000076761">
    <property type="component" value="Unassembled WGS sequence"/>
</dbReference>
<protein>
    <submittedName>
        <fullName evidence="4">Uncharacterized protein</fullName>
    </submittedName>
</protein>
<dbReference type="InterPro" id="IPR013860">
    <property type="entry name" value="AreA_GATA"/>
</dbReference>
<dbReference type="InterPro" id="IPR053043">
    <property type="entry name" value="Ras-cAMP_regulatory"/>
</dbReference>
<feature type="region of interest" description="Disordered" evidence="1">
    <location>
        <begin position="367"/>
        <end position="685"/>
    </location>
</feature>
<feature type="compositionally biased region" description="Basic and acidic residues" evidence="1">
    <location>
        <begin position="1045"/>
        <end position="1055"/>
    </location>
</feature>
<evidence type="ECO:0000313" key="5">
    <source>
        <dbReference type="Proteomes" id="UP000076761"/>
    </source>
</evidence>
<feature type="compositionally biased region" description="Low complexity" evidence="1">
    <location>
        <begin position="853"/>
        <end position="865"/>
    </location>
</feature>
<feature type="compositionally biased region" description="Polar residues" evidence="1">
    <location>
        <begin position="367"/>
        <end position="397"/>
    </location>
</feature>
<sequence>MLAPFPSPVLALAPDVLKDLEGREALSGLWTLFTKCKESLQDGRRLENISWRLWYAELATSQSSSPSTPSSVASSRTSSHLTVFTDVNEKDVPQAALSLTPIPSPTPSSPTGRHRTPSPHLPSSVVSSSHLSVTDIPPTRVRRSSSSVGKIICDLLPEKLVVPHTHIPQRTPSVDDALPPSKTTQRPTHAQRAHNAAAAAPLLSISTTVVPAIKTSAPPAASEVSPPSTITTAASTPQPSGLFPRVVIVNPTPHPTPPATPQMPANCAPFLVPTTSTTLLPPAHPLAKPVNPSQLKSPAVTPSPEPPKLKASDENIKTSDRCRFFLHQSESPDKDSPERPSPSPSSEQTVFEDLDEGDVIDVGSVMSHSSATSDLSTRSKQSNARESATSKRTATNAKSKKGKEVARHAQQRPPLHRMHTAGGARTGHLTAAKRSQSTANVHHAFGMERTKSAGAGAAKPAAVERTKSAGAGPKVKSPSATSARSEEAADGKEKGAVVAEEAVRNSPMKSRAMFKVGSSSSNGTDSVNGNASPVKQLHVLSGVQQGAASDGKSCDADSAAKSGGAPLVPRRDPLSLSQPQVQSASQSKSTGQLAPAVQTQPRRQPSAQPKAKAQATAQGQTSISAKQSSSSKQQQQHPASQRRGIIVTSSEYETTDTEGEDDDSWESEASDRPQAQAQNHRYVDQNKRTAAISAATREQIRIQEAALEAQRQREMFAKLPKRSYSNLQRTQSGLLSQLLNPNPAIFPPEHPYRRSTDDIAAKARVLSATNMGMTPMNGVGAPKLQTSKSSASVAEAAPVQVQAKVTVPHAGSSRSKQQQDGGGYRPKGMPKAEELEYDTDSDDEDGENGIQVSKSLAQQKLAALAGPQRRTSTGQEQQQQQPPRPPVPSNVANRQLPEKPPAITNRVHTDPSPRRPDRPVLSTVATAPIPLNHPYNLPAPAPPMTPRTTRRQMLATELSESLRRNLLWERQVSKVNIVGRRNNGVLGSGLRPLTSTNMQQASAQGQAQAGGSGQQTQQVNGQQPPKTKEEEKEEKRRQAMARNRSWADDYHYSGW</sequence>
<feature type="region of interest" description="Disordered" evidence="1">
    <location>
        <begin position="97"/>
        <end position="142"/>
    </location>
</feature>
<feature type="region of interest" description="Disordered" evidence="1">
    <location>
        <begin position="218"/>
        <end position="238"/>
    </location>
</feature>
<feature type="region of interest" description="Disordered" evidence="1">
    <location>
        <begin position="168"/>
        <end position="196"/>
    </location>
</feature>
<dbReference type="PANTHER" id="PTHR28014">
    <property type="entry name" value="NEGATIVE REGULATOR OF RAS-CAMP PATHWAY"/>
    <property type="match status" value="1"/>
</dbReference>
<dbReference type="GO" id="GO:0005737">
    <property type="term" value="C:cytoplasm"/>
    <property type="evidence" value="ECO:0007669"/>
    <property type="project" value="TreeGrafter"/>
</dbReference>
<name>A0A165R568_9AGAM</name>
<feature type="compositionally biased region" description="Polar residues" evidence="1">
    <location>
        <begin position="575"/>
        <end position="603"/>
    </location>
</feature>
<dbReference type="GO" id="GO:0031930">
    <property type="term" value="P:mitochondria-nucleus signaling pathway"/>
    <property type="evidence" value="ECO:0007669"/>
    <property type="project" value="TreeGrafter"/>
</dbReference>
<evidence type="ECO:0000259" key="3">
    <source>
        <dbReference type="Pfam" id="PF11702"/>
    </source>
</evidence>
<feature type="compositionally biased region" description="Basic and acidic residues" evidence="1">
    <location>
        <begin position="907"/>
        <end position="918"/>
    </location>
</feature>
<feature type="compositionally biased region" description="Low complexity" evidence="1">
    <location>
        <begin position="604"/>
        <end position="641"/>
    </location>
</feature>
<evidence type="ECO:0000256" key="1">
    <source>
        <dbReference type="SAM" id="MobiDB-lite"/>
    </source>
</evidence>
<feature type="region of interest" description="Disordered" evidence="1">
    <location>
        <begin position="805"/>
        <end position="947"/>
    </location>
</feature>
<keyword evidence="5" id="KW-1185">Reference proteome</keyword>
<reference evidence="4 5" key="1">
    <citation type="journal article" date="2016" name="Mol. Biol. Evol.">
        <title>Comparative Genomics of Early-Diverging Mushroom-Forming Fungi Provides Insights into the Origins of Lignocellulose Decay Capabilities.</title>
        <authorList>
            <person name="Nagy L.G."/>
            <person name="Riley R."/>
            <person name="Tritt A."/>
            <person name="Adam C."/>
            <person name="Daum C."/>
            <person name="Floudas D."/>
            <person name="Sun H."/>
            <person name="Yadav J.S."/>
            <person name="Pangilinan J."/>
            <person name="Larsson K.H."/>
            <person name="Matsuura K."/>
            <person name="Barry K."/>
            <person name="Labutti K."/>
            <person name="Kuo R."/>
            <person name="Ohm R.A."/>
            <person name="Bhattacharya S.S."/>
            <person name="Shirouzu T."/>
            <person name="Yoshinaga Y."/>
            <person name="Martin F.M."/>
            <person name="Grigoriev I.V."/>
            <person name="Hibbett D.S."/>
        </authorList>
    </citation>
    <scope>NUCLEOTIDE SEQUENCE [LARGE SCALE GENOMIC DNA]</scope>
    <source>
        <strain evidence="4 5">HHB14362 ss-1</strain>
    </source>
</reference>
<gene>
    <name evidence="4" type="ORF">NEOLEDRAFT_1136667</name>
</gene>
<organism evidence="4 5">
    <name type="scientific">Neolentinus lepideus HHB14362 ss-1</name>
    <dbReference type="NCBI Taxonomy" id="1314782"/>
    <lineage>
        <taxon>Eukaryota</taxon>
        <taxon>Fungi</taxon>
        <taxon>Dikarya</taxon>
        <taxon>Basidiomycota</taxon>
        <taxon>Agaricomycotina</taxon>
        <taxon>Agaricomycetes</taxon>
        <taxon>Gloeophyllales</taxon>
        <taxon>Gloeophyllaceae</taxon>
        <taxon>Neolentinus</taxon>
    </lineage>
</organism>
<dbReference type="GO" id="GO:0000122">
    <property type="term" value="P:negative regulation of transcription by RNA polymerase II"/>
    <property type="evidence" value="ECO:0007669"/>
    <property type="project" value="TreeGrafter"/>
</dbReference>
<feature type="compositionally biased region" description="Acidic residues" evidence="1">
    <location>
        <begin position="835"/>
        <end position="847"/>
    </location>
</feature>
<feature type="compositionally biased region" description="Basic and acidic residues" evidence="1">
    <location>
        <begin position="307"/>
        <end position="323"/>
    </location>
</feature>
<dbReference type="EMBL" id="KV425586">
    <property type="protein sequence ID" value="KZT23323.1"/>
    <property type="molecule type" value="Genomic_DNA"/>
</dbReference>
<feature type="domain" description="DUF3295" evidence="3">
    <location>
        <begin position="941"/>
        <end position="1055"/>
    </location>
</feature>
<dbReference type="InterPro" id="IPR021711">
    <property type="entry name" value="DUF3295"/>
</dbReference>
<dbReference type="OrthoDB" id="515401at2759"/>
<feature type="compositionally biased region" description="Basic and acidic residues" evidence="1">
    <location>
        <begin position="484"/>
        <end position="495"/>
    </location>
</feature>
<feature type="region of interest" description="Disordered" evidence="1">
    <location>
        <begin position="280"/>
        <end position="351"/>
    </location>
</feature>
<dbReference type="STRING" id="1314782.A0A165R568"/>
<dbReference type="Pfam" id="PF11702">
    <property type="entry name" value="DUF3295"/>
    <property type="match status" value="1"/>
</dbReference>
<dbReference type="InParanoid" id="A0A165R568"/>
<feature type="compositionally biased region" description="Polar residues" evidence="1">
    <location>
        <begin position="517"/>
        <end position="533"/>
    </location>
</feature>
<feature type="domain" description="Nitrogen regulatory protein areA GATA-like" evidence="2">
    <location>
        <begin position="29"/>
        <end position="55"/>
    </location>
</feature>
<dbReference type="AlphaFoldDB" id="A0A165R568"/>
<accession>A0A165R568</accession>
<proteinExistence type="predicted"/>